<dbReference type="EMBL" id="BPQJ01000002">
    <property type="protein sequence ID" value="GJD60332.1"/>
    <property type="molecule type" value="Genomic_DNA"/>
</dbReference>
<comment type="caution">
    <text evidence="2">The sequence shown here is derived from an EMBL/GenBank/DDBJ whole genome shotgun (WGS) entry which is preliminary data.</text>
</comment>
<evidence type="ECO:0000256" key="1">
    <source>
        <dbReference type="SAM" id="MobiDB-lite"/>
    </source>
</evidence>
<evidence type="ECO:0000313" key="2">
    <source>
        <dbReference type="EMBL" id="GJD60332.1"/>
    </source>
</evidence>
<accession>A0AA37H6X4</accession>
<proteinExistence type="predicted"/>
<reference evidence="2" key="1">
    <citation type="journal article" date="2016" name="Front. Microbiol.">
        <title>Genome Sequence of the Piezophilic, Mesophilic Sulfate-Reducing Bacterium Desulfovibrio indicus J2T.</title>
        <authorList>
            <person name="Cao J."/>
            <person name="Maignien L."/>
            <person name="Shao Z."/>
            <person name="Alain K."/>
            <person name="Jebbar M."/>
        </authorList>
    </citation>
    <scope>NUCLEOTIDE SEQUENCE</scope>
    <source>
        <strain evidence="2">JCM 32048</strain>
    </source>
</reference>
<organism evidence="2 3">
    <name type="scientific">Methylobacterium frigidaeris</name>
    <dbReference type="NCBI Taxonomy" id="2038277"/>
    <lineage>
        <taxon>Bacteria</taxon>
        <taxon>Pseudomonadati</taxon>
        <taxon>Pseudomonadota</taxon>
        <taxon>Alphaproteobacteria</taxon>
        <taxon>Hyphomicrobiales</taxon>
        <taxon>Methylobacteriaceae</taxon>
        <taxon>Methylobacterium</taxon>
    </lineage>
</organism>
<keyword evidence="3" id="KW-1185">Reference proteome</keyword>
<feature type="region of interest" description="Disordered" evidence="1">
    <location>
        <begin position="87"/>
        <end position="107"/>
    </location>
</feature>
<dbReference type="Proteomes" id="UP001055286">
    <property type="component" value="Unassembled WGS sequence"/>
</dbReference>
<gene>
    <name evidence="2" type="ORF">MPEAHAMD_0468</name>
</gene>
<sequence length="107" mass="11449">MPPAAPHPGIALHEQMSRVASAYRILACEAVLLGLAVQSAWFEAWAQPLLDAAEAQAAGLARRARRDRLMRRGVPAHLAGEALRLVPRGTRAKGAKKRAETAADQPP</sequence>
<dbReference type="AlphaFoldDB" id="A0AA37H6X4"/>
<protein>
    <submittedName>
        <fullName evidence="2">Uncharacterized protein</fullName>
    </submittedName>
</protein>
<name>A0AA37H6X4_9HYPH</name>
<evidence type="ECO:0000313" key="3">
    <source>
        <dbReference type="Proteomes" id="UP001055286"/>
    </source>
</evidence>
<reference evidence="2" key="2">
    <citation type="submission" date="2021-08" db="EMBL/GenBank/DDBJ databases">
        <authorList>
            <person name="Tani A."/>
            <person name="Ola A."/>
            <person name="Ogura Y."/>
            <person name="Katsura K."/>
            <person name="Hayashi T."/>
        </authorList>
    </citation>
    <scope>NUCLEOTIDE SEQUENCE</scope>
    <source>
        <strain evidence="2">JCM 32048</strain>
    </source>
</reference>